<dbReference type="AlphaFoldDB" id="A0A2H1W5Q0"/>
<name>A0A2H1W5Q0_SPOFR</name>
<protein>
    <submittedName>
        <fullName evidence="1">SFRICE_036991</fullName>
    </submittedName>
</protein>
<proteinExistence type="predicted"/>
<dbReference type="EMBL" id="ODYU01006195">
    <property type="protein sequence ID" value="SOQ47834.1"/>
    <property type="molecule type" value="Genomic_DNA"/>
</dbReference>
<gene>
    <name evidence="1" type="ORF">SFRICE_036991</name>
</gene>
<accession>A0A2H1W5Q0</accession>
<evidence type="ECO:0000313" key="1">
    <source>
        <dbReference type="EMBL" id="SOQ47834.1"/>
    </source>
</evidence>
<organism evidence="1">
    <name type="scientific">Spodoptera frugiperda</name>
    <name type="common">Fall armyworm</name>
    <dbReference type="NCBI Taxonomy" id="7108"/>
    <lineage>
        <taxon>Eukaryota</taxon>
        <taxon>Metazoa</taxon>
        <taxon>Ecdysozoa</taxon>
        <taxon>Arthropoda</taxon>
        <taxon>Hexapoda</taxon>
        <taxon>Insecta</taxon>
        <taxon>Pterygota</taxon>
        <taxon>Neoptera</taxon>
        <taxon>Endopterygota</taxon>
        <taxon>Lepidoptera</taxon>
        <taxon>Glossata</taxon>
        <taxon>Ditrysia</taxon>
        <taxon>Noctuoidea</taxon>
        <taxon>Noctuidae</taxon>
        <taxon>Amphipyrinae</taxon>
        <taxon>Spodoptera</taxon>
    </lineage>
</organism>
<sequence length="65" mass="7299">MIKDVLDQEKTSLTALLQLLMRYLALSENHPMLSPTLGEEKGSVRLLLTKNHYVPTPALRARAPN</sequence>
<reference evidence="1" key="1">
    <citation type="submission" date="2016-07" db="EMBL/GenBank/DDBJ databases">
        <authorList>
            <person name="Bretaudeau A."/>
        </authorList>
    </citation>
    <scope>NUCLEOTIDE SEQUENCE</scope>
    <source>
        <strain evidence="1">Rice</strain>
        <tissue evidence="1">Whole body</tissue>
    </source>
</reference>